<name>A0ACC1CH86_9NEOP</name>
<dbReference type="EMBL" id="CM034412">
    <property type="protein sequence ID" value="KAJ0170963.1"/>
    <property type="molecule type" value="Genomic_DNA"/>
</dbReference>
<proteinExistence type="predicted"/>
<evidence type="ECO:0000313" key="2">
    <source>
        <dbReference type="Proteomes" id="UP000824533"/>
    </source>
</evidence>
<gene>
    <name evidence="1" type="ORF">K1T71_013735</name>
</gene>
<organism evidence="1 2">
    <name type="scientific">Dendrolimus kikuchii</name>
    <dbReference type="NCBI Taxonomy" id="765133"/>
    <lineage>
        <taxon>Eukaryota</taxon>
        <taxon>Metazoa</taxon>
        <taxon>Ecdysozoa</taxon>
        <taxon>Arthropoda</taxon>
        <taxon>Hexapoda</taxon>
        <taxon>Insecta</taxon>
        <taxon>Pterygota</taxon>
        <taxon>Neoptera</taxon>
        <taxon>Endopterygota</taxon>
        <taxon>Lepidoptera</taxon>
        <taxon>Glossata</taxon>
        <taxon>Ditrysia</taxon>
        <taxon>Bombycoidea</taxon>
        <taxon>Lasiocampidae</taxon>
        <taxon>Dendrolimus</taxon>
    </lineage>
</organism>
<sequence length="511" mass="61707">MEMNTPQNQSYWFVVREDQSNVIFSSNFPLQNQMAGQDARYVIDTHTEKQYIQINEAPVLVQEAVQEHCEKETTKKDTENFWDRSKIKYLLALCLKNKLKNQKDKNFWNEISAQLGTTPDECIKKYRNLRRTYIRLLKKKKIGKEIKWVHYNVCEEVFNECKSLPAAVLEPWEDHKVRRLLSLYIENSNRFKNPDGLQKDVWKDIAAQLGTTHYNCYHKFKNLKRAYFNWLERSHATGKPIKWQYYQFFERIFTNHQPIVGPWNRTKTKMLIDSYLQIADKFKNPKYQKKELWKEISMIVGESPSDCDKKFRNLKQTYIRLKMKADMGRSITKWRYYQDFEIIYGTQRNYETREDIVNNCRMTEDNYVRKLLEFYIENKGKFRDPLVKKKNVWKLLAPKIGLYPEECDRKFRNLKQTYIRLAEKKRETGKSSNWPYFSYFEKIFDEPTSVYHSNHINVDDMTYSEIKRIIMQEMQSRNDSDKFESLVSAVEESNNIQRERNRILQALLDKR</sequence>
<protein>
    <submittedName>
        <fullName evidence="1">Uncharacterized protein</fullName>
    </submittedName>
</protein>
<evidence type="ECO:0000313" key="1">
    <source>
        <dbReference type="EMBL" id="KAJ0170963.1"/>
    </source>
</evidence>
<comment type="caution">
    <text evidence="1">The sequence shown here is derived from an EMBL/GenBank/DDBJ whole genome shotgun (WGS) entry which is preliminary data.</text>
</comment>
<reference evidence="1 2" key="1">
    <citation type="journal article" date="2021" name="Front. Genet.">
        <title>Chromosome-Level Genome Assembly Reveals Significant Gene Expansion in the Toll and IMD Signaling Pathways of Dendrolimus kikuchii.</title>
        <authorList>
            <person name="Zhou J."/>
            <person name="Wu P."/>
            <person name="Xiong Z."/>
            <person name="Liu N."/>
            <person name="Zhao N."/>
            <person name="Ji M."/>
            <person name="Qiu Y."/>
            <person name="Yang B."/>
        </authorList>
    </citation>
    <scope>NUCLEOTIDE SEQUENCE [LARGE SCALE GENOMIC DNA]</scope>
    <source>
        <strain evidence="1">Ann1</strain>
    </source>
</reference>
<dbReference type="Proteomes" id="UP000824533">
    <property type="component" value="Linkage Group LG26"/>
</dbReference>
<keyword evidence="2" id="KW-1185">Reference proteome</keyword>
<accession>A0ACC1CH86</accession>